<feature type="modified residue" description="4-aspartylphosphate" evidence="7">
    <location>
        <position position="1133"/>
    </location>
</feature>
<keyword evidence="8" id="KW-1133">Transmembrane helix</keyword>
<dbReference type="EC" id="2.7.13.3" evidence="2"/>
<dbReference type="CDD" id="cd00075">
    <property type="entry name" value="HATPase"/>
    <property type="match status" value="1"/>
</dbReference>
<dbReference type="Pfam" id="PF02518">
    <property type="entry name" value="HATPase_c"/>
    <property type="match status" value="1"/>
</dbReference>
<name>A0ABS9KXI9_9BACT</name>
<dbReference type="Gene3D" id="2.60.40.10">
    <property type="entry name" value="Immunoglobulins"/>
    <property type="match status" value="1"/>
</dbReference>
<evidence type="ECO:0000256" key="8">
    <source>
        <dbReference type="SAM" id="Phobius"/>
    </source>
</evidence>
<dbReference type="InterPro" id="IPR004358">
    <property type="entry name" value="Sig_transdc_His_kin-like_C"/>
</dbReference>
<evidence type="ECO:0000259" key="12">
    <source>
        <dbReference type="PROSITE" id="PS50110"/>
    </source>
</evidence>
<evidence type="ECO:0000256" key="4">
    <source>
        <dbReference type="ARBA" id="ARBA00023015"/>
    </source>
</evidence>
<feature type="chain" id="PRO_5045404902" description="histidine kinase" evidence="9">
    <location>
        <begin position="21"/>
        <end position="1346"/>
    </location>
</feature>
<evidence type="ECO:0000256" key="3">
    <source>
        <dbReference type="ARBA" id="ARBA00022553"/>
    </source>
</evidence>
<keyword evidence="3 7" id="KW-0597">Phosphoprotein</keyword>
<evidence type="ECO:0000256" key="2">
    <source>
        <dbReference type="ARBA" id="ARBA00012438"/>
    </source>
</evidence>
<dbReference type="InterPro" id="IPR015943">
    <property type="entry name" value="WD40/YVTN_repeat-like_dom_sf"/>
</dbReference>
<dbReference type="InterPro" id="IPR018060">
    <property type="entry name" value="HTH_AraC"/>
</dbReference>
<evidence type="ECO:0000259" key="10">
    <source>
        <dbReference type="PROSITE" id="PS01124"/>
    </source>
</evidence>
<dbReference type="PANTHER" id="PTHR43547:SF2">
    <property type="entry name" value="HYBRID SIGNAL TRANSDUCTION HISTIDINE KINASE C"/>
    <property type="match status" value="1"/>
</dbReference>
<dbReference type="Pfam" id="PF07494">
    <property type="entry name" value="Reg_prop"/>
    <property type="match status" value="8"/>
</dbReference>
<dbReference type="Gene3D" id="3.30.565.10">
    <property type="entry name" value="Histidine kinase-like ATPase, C-terminal domain"/>
    <property type="match status" value="1"/>
</dbReference>
<keyword evidence="8" id="KW-0812">Transmembrane</keyword>
<dbReference type="SMART" id="SM00342">
    <property type="entry name" value="HTH_ARAC"/>
    <property type="match status" value="1"/>
</dbReference>
<dbReference type="InterPro" id="IPR036890">
    <property type="entry name" value="HATPase_C_sf"/>
</dbReference>
<dbReference type="InterPro" id="IPR013783">
    <property type="entry name" value="Ig-like_fold"/>
</dbReference>
<dbReference type="InterPro" id="IPR001789">
    <property type="entry name" value="Sig_transdc_resp-reg_receiver"/>
</dbReference>
<evidence type="ECO:0000256" key="9">
    <source>
        <dbReference type="SAM" id="SignalP"/>
    </source>
</evidence>
<evidence type="ECO:0000256" key="7">
    <source>
        <dbReference type="PROSITE-ProRule" id="PRU00169"/>
    </source>
</evidence>
<accession>A0ABS9KXI9</accession>
<keyword evidence="14" id="KW-1185">Reference proteome</keyword>
<keyword evidence="8" id="KW-0472">Membrane</keyword>
<evidence type="ECO:0000259" key="11">
    <source>
        <dbReference type="PROSITE" id="PS50109"/>
    </source>
</evidence>
<dbReference type="SMART" id="SM00448">
    <property type="entry name" value="REC"/>
    <property type="match status" value="1"/>
</dbReference>
<dbReference type="Pfam" id="PF00072">
    <property type="entry name" value="Response_reg"/>
    <property type="match status" value="1"/>
</dbReference>
<dbReference type="EMBL" id="JAKLTR010000016">
    <property type="protein sequence ID" value="MCG2616944.1"/>
    <property type="molecule type" value="Genomic_DNA"/>
</dbReference>
<dbReference type="Gene3D" id="3.40.50.2300">
    <property type="match status" value="1"/>
</dbReference>
<dbReference type="SMART" id="SM00388">
    <property type="entry name" value="HisKA"/>
    <property type="match status" value="1"/>
</dbReference>
<dbReference type="InterPro" id="IPR003661">
    <property type="entry name" value="HisK_dim/P_dom"/>
</dbReference>
<dbReference type="InterPro" id="IPR005467">
    <property type="entry name" value="His_kinase_dom"/>
</dbReference>
<keyword evidence="6" id="KW-0804">Transcription</keyword>
<keyword evidence="4" id="KW-0805">Transcription regulation</keyword>
<dbReference type="RefSeq" id="WP_237875481.1">
    <property type="nucleotide sequence ID" value="NZ_JAKLTR010000016.1"/>
</dbReference>
<reference evidence="13" key="1">
    <citation type="submission" date="2022-01" db="EMBL/GenBank/DDBJ databases">
        <authorList>
            <person name="Jo J.-H."/>
            <person name="Im W.-T."/>
        </authorList>
    </citation>
    <scope>NUCLEOTIDE SEQUENCE</scope>
    <source>
        <strain evidence="13">NA20</strain>
    </source>
</reference>
<dbReference type="Pfam" id="PF00512">
    <property type="entry name" value="HisKA"/>
    <property type="match status" value="1"/>
</dbReference>
<feature type="transmembrane region" description="Helical" evidence="8">
    <location>
        <begin position="780"/>
        <end position="802"/>
    </location>
</feature>
<dbReference type="Proteomes" id="UP001165367">
    <property type="component" value="Unassembled WGS sequence"/>
</dbReference>
<dbReference type="PROSITE" id="PS50109">
    <property type="entry name" value="HIS_KIN"/>
    <property type="match status" value="1"/>
</dbReference>
<dbReference type="InterPro" id="IPR036097">
    <property type="entry name" value="HisK_dim/P_sf"/>
</dbReference>
<dbReference type="PRINTS" id="PR00344">
    <property type="entry name" value="BCTRLSENSOR"/>
</dbReference>
<dbReference type="InterPro" id="IPR011110">
    <property type="entry name" value="Reg_prop"/>
</dbReference>
<dbReference type="InterPro" id="IPR011006">
    <property type="entry name" value="CheY-like_superfamily"/>
</dbReference>
<evidence type="ECO:0000256" key="6">
    <source>
        <dbReference type="ARBA" id="ARBA00023163"/>
    </source>
</evidence>
<dbReference type="SUPFAM" id="SSF52172">
    <property type="entry name" value="CheY-like"/>
    <property type="match status" value="1"/>
</dbReference>
<protein>
    <recommendedName>
        <fullName evidence="2">histidine kinase</fullName>
        <ecNumber evidence="2">2.7.13.3</ecNumber>
    </recommendedName>
</protein>
<dbReference type="PROSITE" id="PS01124">
    <property type="entry name" value="HTH_ARAC_FAMILY_2"/>
    <property type="match status" value="1"/>
</dbReference>
<feature type="domain" description="HTH araC/xylS-type" evidence="10">
    <location>
        <begin position="1240"/>
        <end position="1339"/>
    </location>
</feature>
<organism evidence="13 14">
    <name type="scientific">Terrimonas ginsenosidimutans</name>
    <dbReference type="NCBI Taxonomy" id="2908004"/>
    <lineage>
        <taxon>Bacteria</taxon>
        <taxon>Pseudomonadati</taxon>
        <taxon>Bacteroidota</taxon>
        <taxon>Chitinophagia</taxon>
        <taxon>Chitinophagales</taxon>
        <taxon>Chitinophagaceae</taxon>
        <taxon>Terrimonas</taxon>
    </lineage>
</organism>
<dbReference type="PROSITE" id="PS50110">
    <property type="entry name" value="RESPONSE_REGULATORY"/>
    <property type="match status" value="1"/>
</dbReference>
<evidence type="ECO:0000256" key="5">
    <source>
        <dbReference type="ARBA" id="ARBA00023125"/>
    </source>
</evidence>
<keyword evidence="9" id="KW-0732">Signal</keyword>
<feature type="signal peptide" evidence="9">
    <location>
        <begin position="1"/>
        <end position="20"/>
    </location>
</feature>
<dbReference type="Pfam" id="PF07495">
    <property type="entry name" value="Y_Y_Y"/>
    <property type="match status" value="1"/>
</dbReference>
<dbReference type="SMART" id="SM00387">
    <property type="entry name" value="HATPase_c"/>
    <property type="match status" value="1"/>
</dbReference>
<dbReference type="SUPFAM" id="SSF47384">
    <property type="entry name" value="Homodimeric domain of signal transducing histidine kinase"/>
    <property type="match status" value="1"/>
</dbReference>
<keyword evidence="5" id="KW-0238">DNA-binding</keyword>
<evidence type="ECO:0000313" key="14">
    <source>
        <dbReference type="Proteomes" id="UP001165367"/>
    </source>
</evidence>
<dbReference type="InterPro" id="IPR018062">
    <property type="entry name" value="HTH_AraC-typ_CS"/>
</dbReference>
<dbReference type="PROSITE" id="PS00041">
    <property type="entry name" value="HTH_ARAC_FAMILY_1"/>
    <property type="match status" value="1"/>
</dbReference>
<feature type="domain" description="Response regulatory" evidence="12">
    <location>
        <begin position="1085"/>
        <end position="1200"/>
    </location>
</feature>
<dbReference type="Gene3D" id="2.130.10.10">
    <property type="entry name" value="YVTN repeat-like/Quinoprotein amine dehydrogenase"/>
    <property type="match status" value="2"/>
</dbReference>
<comment type="catalytic activity">
    <reaction evidence="1">
        <text>ATP + protein L-histidine = ADP + protein N-phospho-L-histidine.</text>
        <dbReference type="EC" id="2.7.13.3"/>
    </reaction>
</comment>
<feature type="domain" description="Histidine kinase" evidence="11">
    <location>
        <begin position="823"/>
        <end position="1044"/>
    </location>
</feature>
<dbReference type="InterPro" id="IPR003594">
    <property type="entry name" value="HATPase_dom"/>
</dbReference>
<dbReference type="Pfam" id="PF12833">
    <property type="entry name" value="HTH_18"/>
    <property type="match status" value="1"/>
</dbReference>
<dbReference type="SUPFAM" id="SSF55874">
    <property type="entry name" value="ATPase domain of HSP90 chaperone/DNA topoisomerase II/histidine kinase"/>
    <property type="match status" value="1"/>
</dbReference>
<comment type="caution">
    <text evidence="13">The sequence shown here is derived from an EMBL/GenBank/DDBJ whole genome shotgun (WGS) entry which is preliminary data.</text>
</comment>
<dbReference type="Gene3D" id="1.10.287.130">
    <property type="match status" value="1"/>
</dbReference>
<proteinExistence type="predicted"/>
<dbReference type="SUPFAM" id="SSF46689">
    <property type="entry name" value="Homeodomain-like"/>
    <property type="match status" value="1"/>
</dbReference>
<dbReference type="SUPFAM" id="SSF63829">
    <property type="entry name" value="Calcium-dependent phosphotriesterase"/>
    <property type="match status" value="3"/>
</dbReference>
<evidence type="ECO:0000256" key="1">
    <source>
        <dbReference type="ARBA" id="ARBA00000085"/>
    </source>
</evidence>
<gene>
    <name evidence="13" type="ORF">LZZ85_21785</name>
</gene>
<dbReference type="CDD" id="cd00082">
    <property type="entry name" value="HisKA"/>
    <property type="match status" value="1"/>
</dbReference>
<sequence>MRRLLHITTLLLFSVITACAQQPSFHHLTVENGLSQNAVLAISQDSQGFMWVGTSNGLDRFDGYRFKVYQSRPNDSTTLSSNNLLSLLNDSRKNLWIGTNNGLNKYLPGPDRIKRINTTDKKQLMYHCLYEDKKGNVWAGTNKGLYKINTVAGDKPEIFDFAGTGKPDSWGIRAILEDRSGNFWIGTTTGLFRLSKSGSTTELTSFYHDPKNPNSISSDFITAIEEDRQGRIWAGTHMNGLNQYDSRSNLFKRIQHQSSGQSIINNNIRKILVDKEGRLWVGTQEGISLIDQEGKLLQSFQQDDNNPESLSQNSVHCLYEDNSGNMWAGTYFGGLNFTYAVNTQFSVLKKKDQPDFLNNNVISSIVEDEKKNLWIGTEGGGLNYYDRATGKFRVYKHSPTDPGSLGSNLVKIVYRDWQGQIWAGTHGGGLNLFDPVKNEFRRFLFKQNDAVLLNEEVLSVFEDGKGRFWVGTTFGIKLFNKIPQGLEPVNNPFTARAPFNSTANAFFEDDKHRLWVCTSDGLYLLEGDQFRKISGDLVNCIQQDKQSQVWFGIQQGGLGRYDEQTQKPEYVNHNGKISNRNILGILEDNQQNLWLSSDNGLFKFNPRQDLLQLFTASDGLAGNAFNYNSYFRDSKGEFFFGGFNGITHFFPDRIQSNQKAGKMAITGLKLFNHTIEPGDSTGLLKENASSTSSITLKYDQNVLSIEFALLNFIKSNKNAYAYKLEGYDKDWLYTNIPTATYTNLPSGDFRFVVKGANNDGVWSEVISTRVSVLPPFWLSWWAYCIYALAIGGIVFVVLRYFFLGALLKKEEELHQVKLNFFTNISHEIRTHLTLIMAPVERILETEDTSSFFRQQLNSVKQNANRLLRLVNELMDFRKAETGNLKLTIHEYDLIPLLEEVYDSFRDITIKKGITTSFLYEGSSLPLYFDREQLEKVFFNLMTNAIKFTPENGHIWLQVKEREKDVTISVTDDGRGIAPEYLDKVFTNFFQVDDHGHQNTGYGVGLALSKTIVTLHKGEISAESGTDAATGDTRTSFSVTLQKSNKHFTQESLKGARQLQHDQHAKQTGLAIKLPESGTEVSARPSILIVEDNPELRALVKETFGNHYRVLEAPNGEDALDLATTQLPDLVISDVMMPKMDGIEFCYRLKTDERTSHIPVILLTAKTTQNDQVTGLETGADMYLTKPFSTKILELNVRNLLAAREKLKQLFLQQVSTYTVTANEHPAKITALNSVEQEFLQKVIQIVEENMDNPDFGVDMLSRKVAMSAPVLYKKIKAVSKMSVNDFVKSLRLKKAAQLLQEKRLTVYEVAYAVGYSDRKYFSQEFKKQFGKTPSEYAQGNEGTGSV</sequence>
<dbReference type="PROSITE" id="PS51257">
    <property type="entry name" value="PROKAR_LIPOPROTEIN"/>
    <property type="match status" value="1"/>
</dbReference>
<dbReference type="InterPro" id="IPR009057">
    <property type="entry name" value="Homeodomain-like_sf"/>
</dbReference>
<dbReference type="InterPro" id="IPR011123">
    <property type="entry name" value="Y_Y_Y"/>
</dbReference>
<dbReference type="PANTHER" id="PTHR43547">
    <property type="entry name" value="TWO-COMPONENT HISTIDINE KINASE"/>
    <property type="match status" value="1"/>
</dbReference>
<dbReference type="CDD" id="cd17574">
    <property type="entry name" value="REC_OmpR"/>
    <property type="match status" value="1"/>
</dbReference>
<evidence type="ECO:0000313" key="13">
    <source>
        <dbReference type="EMBL" id="MCG2616944.1"/>
    </source>
</evidence>
<dbReference type="Gene3D" id="1.10.10.60">
    <property type="entry name" value="Homeodomain-like"/>
    <property type="match status" value="1"/>
</dbReference>